<dbReference type="RefSeq" id="WP_093996382.1">
    <property type="nucleotide sequence ID" value="NZ_FXYD01000003.1"/>
</dbReference>
<evidence type="ECO:0000256" key="1">
    <source>
        <dbReference type="ARBA" id="ARBA00004651"/>
    </source>
</evidence>
<dbReference type="SUPFAM" id="SSF52540">
    <property type="entry name" value="P-loop containing nucleoside triphosphate hydrolases"/>
    <property type="match status" value="1"/>
</dbReference>
<keyword evidence="9" id="KW-1185">Reference proteome</keyword>
<dbReference type="CDD" id="cd01127">
    <property type="entry name" value="TrwB_TraG_TraD_VirD4"/>
    <property type="match status" value="2"/>
</dbReference>
<dbReference type="PANTHER" id="PTHR37937">
    <property type="entry name" value="CONJUGATIVE TRANSFER: DNA TRANSPORT"/>
    <property type="match status" value="1"/>
</dbReference>
<protein>
    <submittedName>
        <fullName evidence="8">Conjugal transfer protein TraG</fullName>
    </submittedName>
</protein>
<dbReference type="Proteomes" id="UP000203464">
    <property type="component" value="Unassembled WGS sequence"/>
</dbReference>
<dbReference type="EMBL" id="FXYD01000003">
    <property type="protein sequence ID" value="SMX39419.1"/>
    <property type="molecule type" value="Genomic_DNA"/>
</dbReference>
<evidence type="ECO:0000256" key="3">
    <source>
        <dbReference type="ARBA" id="ARBA00022475"/>
    </source>
</evidence>
<dbReference type="OrthoDB" id="9759295at2"/>
<keyword evidence="5 7" id="KW-1133">Transmembrane helix</keyword>
<feature type="transmembrane region" description="Helical" evidence="7">
    <location>
        <begin position="97"/>
        <end position="116"/>
    </location>
</feature>
<comment type="subcellular location">
    <subcellularLocation>
        <location evidence="1">Cell membrane</location>
        <topology evidence="1">Multi-pass membrane protein</topology>
    </subcellularLocation>
</comment>
<comment type="similarity">
    <text evidence="2">Belongs to the VirD4/TraG family.</text>
</comment>
<evidence type="ECO:0000256" key="7">
    <source>
        <dbReference type="SAM" id="Phobius"/>
    </source>
</evidence>
<feature type="transmembrane region" description="Helical" evidence="7">
    <location>
        <begin position="75"/>
        <end position="91"/>
    </location>
</feature>
<accession>A0A238K987</accession>
<keyword evidence="6 7" id="KW-0472">Membrane</keyword>
<proteinExistence type="inferred from homology"/>
<evidence type="ECO:0000313" key="8">
    <source>
        <dbReference type="EMBL" id="SMX39419.1"/>
    </source>
</evidence>
<gene>
    <name evidence="8" type="primary">traG</name>
    <name evidence="8" type="ORF">OCA8868_01964</name>
</gene>
<evidence type="ECO:0000256" key="6">
    <source>
        <dbReference type="ARBA" id="ARBA00023136"/>
    </source>
</evidence>
<reference evidence="9" key="1">
    <citation type="submission" date="2017-05" db="EMBL/GenBank/DDBJ databases">
        <authorList>
            <person name="Rodrigo-Torres L."/>
            <person name="Arahal R. D."/>
            <person name="Lucena T."/>
        </authorList>
    </citation>
    <scope>NUCLEOTIDE SEQUENCE [LARGE SCALE GENOMIC DNA]</scope>
    <source>
        <strain evidence="9">CECT 8868</strain>
    </source>
</reference>
<dbReference type="Pfam" id="PF02534">
    <property type="entry name" value="T4SS-DNA_transf"/>
    <property type="match status" value="2"/>
</dbReference>
<evidence type="ECO:0000256" key="5">
    <source>
        <dbReference type="ARBA" id="ARBA00022989"/>
    </source>
</evidence>
<dbReference type="InterPro" id="IPR003688">
    <property type="entry name" value="TraG/VirD4"/>
</dbReference>
<evidence type="ECO:0000256" key="2">
    <source>
        <dbReference type="ARBA" id="ARBA00008806"/>
    </source>
</evidence>
<keyword evidence="4 7" id="KW-0812">Transmembrane</keyword>
<evidence type="ECO:0000256" key="4">
    <source>
        <dbReference type="ARBA" id="ARBA00022692"/>
    </source>
</evidence>
<dbReference type="PANTHER" id="PTHR37937:SF1">
    <property type="entry name" value="CONJUGATIVE TRANSFER: DNA TRANSPORT"/>
    <property type="match status" value="1"/>
</dbReference>
<keyword evidence="3" id="KW-1003">Cell membrane</keyword>
<dbReference type="InterPro" id="IPR051539">
    <property type="entry name" value="T4SS-coupling_protein"/>
</dbReference>
<name>A0A238K987_9RHOB</name>
<dbReference type="AlphaFoldDB" id="A0A238K987"/>
<sequence>MDWKKTPYALPAVALGGLFLCLFVIFPMVGISVLGSQNLSLALTLSKIIMILLASACGFVLGWFFSPSAKGVRHILLWCAGAVLLAAALMLNGSLGWSATSVVAIIGFFVALGHWLKRATQSWFNPPDTFGSSRWATMDDLAKHKVLNDDGIRFGQCLGKENFEWISYKGDRHLLTIAPTRSGKGTTQIIPNLLTYEGSMLVIDPKGENAMITAKQRMKMGHEVHIVDPWGIVDLDLVKEDAETDDVFVVSSQGDVRSTDDASAFNPLDWLQDGDPDITENAMILADALILPNTSSDAFWDEEAKALLHGIILYVATDPAEDGRRHLGRVRELLLMDGKTLRKFFEHMLTSRHHIVQSTGARCLQKEEKLLANVFASAQAHTHFLDSERLRSSLISSSFKFEDLKTKPITIYLVLPADRLNTFSRWLRLLIQQAITVNARNIQIKPKKPVLFVLDEFAALGRLTMVEQAYGLMAGFGMQLWAIVQDLSQLERVYDKGWQSFIANAGMVNYFGSSDQKTAEYFSALCGEKTVWNFGSSVADAFAMATDANGKRSRTETTTFTSNTSATQRKLAFPDELMRLHPDSQLVFVENMHPMKAYKENWFDDDVLKHLGVNLHQSDEIEATDQDVKND</sequence>
<dbReference type="InterPro" id="IPR027417">
    <property type="entry name" value="P-loop_NTPase"/>
</dbReference>
<feature type="transmembrane region" description="Helical" evidence="7">
    <location>
        <begin position="41"/>
        <end position="63"/>
    </location>
</feature>
<evidence type="ECO:0000313" key="9">
    <source>
        <dbReference type="Proteomes" id="UP000203464"/>
    </source>
</evidence>
<feature type="transmembrane region" description="Helical" evidence="7">
    <location>
        <begin position="12"/>
        <end position="35"/>
    </location>
</feature>
<dbReference type="Gene3D" id="3.40.50.300">
    <property type="entry name" value="P-loop containing nucleotide triphosphate hydrolases"/>
    <property type="match status" value="1"/>
</dbReference>
<dbReference type="GO" id="GO:0005886">
    <property type="term" value="C:plasma membrane"/>
    <property type="evidence" value="ECO:0007669"/>
    <property type="project" value="UniProtKB-SubCell"/>
</dbReference>
<organism evidence="8 9">
    <name type="scientific">Octadecabacter ascidiaceicola</name>
    <dbReference type="NCBI Taxonomy" id="1655543"/>
    <lineage>
        <taxon>Bacteria</taxon>
        <taxon>Pseudomonadati</taxon>
        <taxon>Pseudomonadota</taxon>
        <taxon>Alphaproteobacteria</taxon>
        <taxon>Rhodobacterales</taxon>
        <taxon>Roseobacteraceae</taxon>
        <taxon>Octadecabacter</taxon>
    </lineage>
</organism>